<comment type="catalytic activity">
    <reaction evidence="10 11 13">
        <text>L-threonyl-[protein] + FAD = FMN-L-threonyl-[protein] + AMP + H(+)</text>
        <dbReference type="Rhea" id="RHEA:36847"/>
        <dbReference type="Rhea" id="RHEA-COMP:11060"/>
        <dbReference type="Rhea" id="RHEA-COMP:11061"/>
        <dbReference type="ChEBI" id="CHEBI:15378"/>
        <dbReference type="ChEBI" id="CHEBI:30013"/>
        <dbReference type="ChEBI" id="CHEBI:57692"/>
        <dbReference type="ChEBI" id="CHEBI:74257"/>
        <dbReference type="ChEBI" id="CHEBI:456215"/>
        <dbReference type="EC" id="2.7.1.180"/>
    </reaction>
</comment>
<dbReference type="Pfam" id="PF02424">
    <property type="entry name" value="ApbE"/>
    <property type="match status" value="1"/>
</dbReference>
<evidence type="ECO:0000256" key="4">
    <source>
        <dbReference type="ARBA" id="ARBA00022630"/>
    </source>
</evidence>
<dbReference type="PANTHER" id="PTHR30040">
    <property type="entry name" value="THIAMINE BIOSYNTHESIS LIPOPROTEIN APBE"/>
    <property type="match status" value="1"/>
</dbReference>
<accession>A0A0A6P1V0</accession>
<dbReference type="Gene3D" id="3.10.520.10">
    <property type="entry name" value="ApbE-like domains"/>
    <property type="match status" value="1"/>
</dbReference>
<gene>
    <name evidence="14" type="ORF">THIOM_005295</name>
</gene>
<evidence type="ECO:0000256" key="11">
    <source>
        <dbReference type="PIRNR" id="PIRNR006268"/>
    </source>
</evidence>
<dbReference type="Proteomes" id="UP000076962">
    <property type="component" value="Unassembled WGS sequence"/>
</dbReference>
<keyword evidence="13" id="KW-0472">Membrane</keyword>
<name>A0A0A6P1V0_9GAMM</name>
<dbReference type="PIRSF" id="PIRSF006268">
    <property type="entry name" value="ApbE"/>
    <property type="match status" value="1"/>
</dbReference>
<dbReference type="AlphaFoldDB" id="A0A0A6P1V0"/>
<comment type="function">
    <text evidence="13">Flavin transferase that catalyzes the transfer of the FMN moiety of FAD and its covalent binding to the hydroxyl group of a threonine residue in a target flavoprotein.</text>
</comment>
<comment type="caution">
    <text evidence="14">The sequence shown here is derived from an EMBL/GenBank/DDBJ whole genome shotgun (WGS) entry which is preliminary data.</text>
</comment>
<comment type="subcellular location">
    <subcellularLocation>
        <location evidence="13">Cell inner membrane</location>
        <topology evidence="13">Lipid-anchor</topology>
        <orientation evidence="13">Periplasmic side</orientation>
    </subcellularLocation>
</comment>
<proteinExistence type="inferred from homology"/>
<evidence type="ECO:0000256" key="5">
    <source>
        <dbReference type="ARBA" id="ARBA00022679"/>
    </source>
</evidence>
<keyword evidence="7 11" id="KW-0274">FAD</keyword>
<dbReference type="SUPFAM" id="SSF143631">
    <property type="entry name" value="ApbE-like"/>
    <property type="match status" value="1"/>
</dbReference>
<comment type="similarity">
    <text evidence="1 11 13">Belongs to the ApbE family.</text>
</comment>
<reference evidence="14 15" key="1">
    <citation type="submission" date="2016-05" db="EMBL/GenBank/DDBJ databases">
        <title>Single-cell genome of chain-forming Candidatus Thiomargarita nelsonii and comparison to other large sulfur-oxidizing bacteria.</title>
        <authorList>
            <person name="Winkel M."/>
            <person name="Salman V."/>
            <person name="Woyke T."/>
            <person name="Schulz-Vogt H."/>
            <person name="Richter M."/>
            <person name="Flood B."/>
            <person name="Bailey J."/>
            <person name="Amann R."/>
            <person name="Mussmann M."/>
        </authorList>
    </citation>
    <scope>NUCLEOTIDE SEQUENCE [LARGE SCALE GENOMIC DNA]</scope>
    <source>
        <strain evidence="14 15">THI036</strain>
    </source>
</reference>
<dbReference type="PANTHER" id="PTHR30040:SF2">
    <property type="entry name" value="FAD:PROTEIN FMN TRANSFERASE"/>
    <property type="match status" value="1"/>
</dbReference>
<dbReference type="InterPro" id="IPR024932">
    <property type="entry name" value="ApbE"/>
</dbReference>
<evidence type="ECO:0000256" key="1">
    <source>
        <dbReference type="ARBA" id="ARBA00008282"/>
    </source>
</evidence>
<keyword evidence="8 11" id="KW-0460">Magnesium</keyword>
<organism evidence="14 15">
    <name type="scientific">Candidatus Thiomargarita nelsonii</name>
    <dbReference type="NCBI Taxonomy" id="1003181"/>
    <lineage>
        <taxon>Bacteria</taxon>
        <taxon>Pseudomonadati</taxon>
        <taxon>Pseudomonadota</taxon>
        <taxon>Gammaproteobacteria</taxon>
        <taxon>Thiotrichales</taxon>
        <taxon>Thiotrichaceae</taxon>
        <taxon>Thiomargarita</taxon>
    </lineage>
</organism>
<dbReference type="PROSITE" id="PS51257">
    <property type="entry name" value="PROKAR_LIPOPROTEIN"/>
    <property type="match status" value="1"/>
</dbReference>
<keyword evidence="13" id="KW-0449">Lipoprotein</keyword>
<evidence type="ECO:0000256" key="9">
    <source>
        <dbReference type="ARBA" id="ARBA00031306"/>
    </source>
</evidence>
<feature type="binding site" evidence="12">
    <location>
        <position position="281"/>
    </location>
    <ligand>
        <name>Mg(2+)</name>
        <dbReference type="ChEBI" id="CHEBI:18420"/>
    </ligand>
</feature>
<evidence type="ECO:0000256" key="10">
    <source>
        <dbReference type="ARBA" id="ARBA00048540"/>
    </source>
</evidence>
<evidence type="ECO:0000256" key="13">
    <source>
        <dbReference type="RuleBase" id="RU363002"/>
    </source>
</evidence>
<evidence type="ECO:0000256" key="8">
    <source>
        <dbReference type="ARBA" id="ARBA00022842"/>
    </source>
</evidence>
<keyword evidence="5 11" id="KW-0808">Transferase</keyword>
<evidence type="ECO:0000256" key="12">
    <source>
        <dbReference type="PIRSR" id="PIRSR006268-2"/>
    </source>
</evidence>
<dbReference type="EC" id="2.7.1.180" evidence="2 11"/>
<dbReference type="EMBL" id="LUTY01002949">
    <property type="protein sequence ID" value="OAD19091.1"/>
    <property type="molecule type" value="Genomic_DNA"/>
</dbReference>
<evidence type="ECO:0000256" key="7">
    <source>
        <dbReference type="ARBA" id="ARBA00022827"/>
    </source>
</evidence>
<comment type="cofactor">
    <cofactor evidence="12">
        <name>Mg(2+)</name>
        <dbReference type="ChEBI" id="CHEBI:18420"/>
    </cofactor>
    <cofactor evidence="12">
        <name>Mn(2+)</name>
        <dbReference type="ChEBI" id="CHEBI:29035"/>
    </cofactor>
    <text evidence="12">Magnesium. Can also use manganese.</text>
</comment>
<keyword evidence="13" id="KW-0997">Cell inner membrane</keyword>
<dbReference type="GO" id="GO:0016740">
    <property type="term" value="F:transferase activity"/>
    <property type="evidence" value="ECO:0007669"/>
    <property type="project" value="UniProtKB-UniRule"/>
</dbReference>
<keyword evidence="6 11" id="KW-0479">Metal-binding</keyword>
<keyword evidence="15" id="KW-1185">Reference proteome</keyword>
<evidence type="ECO:0000313" key="14">
    <source>
        <dbReference type="EMBL" id="OAD19091.1"/>
    </source>
</evidence>
<dbReference type="GO" id="GO:0005886">
    <property type="term" value="C:plasma membrane"/>
    <property type="evidence" value="ECO:0007669"/>
    <property type="project" value="UniProtKB-SubCell"/>
</dbReference>
<evidence type="ECO:0000256" key="3">
    <source>
        <dbReference type="ARBA" id="ARBA00016337"/>
    </source>
</evidence>
<evidence type="ECO:0000313" key="15">
    <source>
        <dbReference type="Proteomes" id="UP000076962"/>
    </source>
</evidence>
<dbReference type="GO" id="GO:0046872">
    <property type="term" value="F:metal ion binding"/>
    <property type="evidence" value="ECO:0007669"/>
    <property type="project" value="UniProtKB-UniRule"/>
</dbReference>
<dbReference type="InterPro" id="IPR003374">
    <property type="entry name" value="ApbE-like_sf"/>
</dbReference>
<keyword evidence="13" id="KW-1003">Cell membrane</keyword>
<evidence type="ECO:0000256" key="2">
    <source>
        <dbReference type="ARBA" id="ARBA00011955"/>
    </source>
</evidence>
<feature type="binding site" evidence="12">
    <location>
        <position position="285"/>
    </location>
    <ligand>
        <name>Mg(2+)</name>
        <dbReference type="ChEBI" id="CHEBI:18420"/>
    </ligand>
</feature>
<sequence length="342" mass="37406">MQTRTYIFILLLLLSGCNHQIHQQQFYVFGTLVGISIWGVSEQKASEAINTIAKDFQTMHHNWHAWQESPLTDLNQAIAAGQVWTAPSLLPLLKKSKHFYNQSDGLFNPAIGQLINVWGFHSDDLSSDFIPPSPEKITELVALAPSMDDIHIEGDQISSTNRGVQLDFGAFAKGYAVDLAIEKLRQLGVQNAIINAGGNLKAIGKKGDKPWLIGIRHPNGTEVLAAVAVSGEESVISSGNYERFREYEGVRYSHIIDPSNGKPAQGLSSVTVIARSGALADAASTALTVAGLQDWHRIARQMGVKYVMLVDEKGIVYVNPAMAKRVQFPADKKPQIIVSQPL</sequence>
<evidence type="ECO:0000256" key="6">
    <source>
        <dbReference type="ARBA" id="ARBA00022723"/>
    </source>
</evidence>
<protein>
    <recommendedName>
        <fullName evidence="3 11">FAD:protein FMN transferase</fullName>
        <ecNumber evidence="2 11">2.7.1.180</ecNumber>
    </recommendedName>
    <alternativeName>
        <fullName evidence="9 11">Flavin transferase</fullName>
    </alternativeName>
</protein>
<feature type="binding site" evidence="12">
    <location>
        <position position="170"/>
    </location>
    <ligand>
        <name>Mg(2+)</name>
        <dbReference type="ChEBI" id="CHEBI:18420"/>
    </ligand>
</feature>
<keyword evidence="4 11" id="KW-0285">Flavoprotein</keyword>